<evidence type="ECO:0000259" key="3">
    <source>
        <dbReference type="Pfam" id="PF12089"/>
    </source>
</evidence>
<sequence>MTDDSRTGTAVRPNPVGPGAGSAGSGQGAGPAGSTGGQAAAAARQKRRVRRARLRLTHIDPWSVMKTAFLLSIAFAIVTVVSVFIVWTVLDAAGVWDSINSTIADVVGSDADSFDIEGYVGMSRVMGLTLLIAAVDVVLITAMATLGAFLYNLAAALLGGIDVTLAEER</sequence>
<dbReference type="AlphaFoldDB" id="A0A6P0HHE9"/>
<evidence type="ECO:0000313" key="5">
    <source>
        <dbReference type="Proteomes" id="UP000468687"/>
    </source>
</evidence>
<keyword evidence="5" id="KW-1185">Reference proteome</keyword>
<feature type="transmembrane region" description="Helical" evidence="2">
    <location>
        <begin position="128"/>
        <end position="151"/>
    </location>
</feature>
<evidence type="ECO:0000256" key="1">
    <source>
        <dbReference type="SAM" id="MobiDB-lite"/>
    </source>
</evidence>
<dbReference type="InterPro" id="IPR021949">
    <property type="entry name" value="DUF3566_TM"/>
</dbReference>
<protein>
    <submittedName>
        <fullName evidence="4">DUF3566 domain-containing protein</fullName>
    </submittedName>
</protein>
<feature type="compositionally biased region" description="Gly residues" evidence="1">
    <location>
        <begin position="18"/>
        <end position="36"/>
    </location>
</feature>
<dbReference type="Pfam" id="PF12089">
    <property type="entry name" value="DUF3566"/>
    <property type="match status" value="1"/>
</dbReference>
<evidence type="ECO:0000313" key="4">
    <source>
        <dbReference type="EMBL" id="NEN78078.1"/>
    </source>
</evidence>
<name>A0A6P0HHE9_9ACTN</name>
<comment type="caution">
    <text evidence="4">The sequence shown here is derived from an EMBL/GenBank/DDBJ whole genome shotgun (WGS) entry which is preliminary data.</text>
</comment>
<feature type="region of interest" description="Disordered" evidence="1">
    <location>
        <begin position="1"/>
        <end position="42"/>
    </location>
</feature>
<evidence type="ECO:0000256" key="2">
    <source>
        <dbReference type="SAM" id="Phobius"/>
    </source>
</evidence>
<gene>
    <name evidence="4" type="ORF">G3T38_07300</name>
</gene>
<organism evidence="4 5">
    <name type="scientific">Nocardioides zeae</name>
    <dbReference type="NCBI Taxonomy" id="1457234"/>
    <lineage>
        <taxon>Bacteria</taxon>
        <taxon>Bacillati</taxon>
        <taxon>Actinomycetota</taxon>
        <taxon>Actinomycetes</taxon>
        <taxon>Propionibacteriales</taxon>
        <taxon>Nocardioidaceae</taxon>
        <taxon>Nocardioides</taxon>
    </lineage>
</organism>
<keyword evidence="2" id="KW-1133">Transmembrane helix</keyword>
<keyword evidence="2" id="KW-0812">Transmembrane</keyword>
<feature type="transmembrane region" description="Helical" evidence="2">
    <location>
        <begin position="68"/>
        <end position="90"/>
    </location>
</feature>
<keyword evidence="2" id="KW-0472">Membrane</keyword>
<reference evidence="4 5" key="1">
    <citation type="journal article" date="2014" name="Int. J. Syst. Evol. Microbiol.">
        <title>Nocardioides zeae sp. nov., isolated from the stem of Zea mays.</title>
        <authorList>
            <person name="Glaeser S.P."/>
            <person name="McInroy J.A."/>
            <person name="Busse H.J."/>
            <person name="Kampfer P."/>
        </authorList>
    </citation>
    <scope>NUCLEOTIDE SEQUENCE [LARGE SCALE GENOMIC DNA]</scope>
    <source>
        <strain evidence="4 5">JCM 30728</strain>
    </source>
</reference>
<accession>A0A6P0HHE9</accession>
<dbReference type="RefSeq" id="WP_163771470.1">
    <property type="nucleotide sequence ID" value="NZ_JAAGXA010000004.1"/>
</dbReference>
<proteinExistence type="predicted"/>
<feature type="domain" description="DUF3566" evidence="3">
    <location>
        <begin position="50"/>
        <end position="167"/>
    </location>
</feature>
<dbReference type="Proteomes" id="UP000468687">
    <property type="component" value="Unassembled WGS sequence"/>
</dbReference>
<dbReference type="EMBL" id="JAAGXA010000004">
    <property type="protein sequence ID" value="NEN78078.1"/>
    <property type="molecule type" value="Genomic_DNA"/>
</dbReference>